<reference evidence="9 10" key="1">
    <citation type="submission" date="2019-07" db="EMBL/GenBank/DDBJ databases">
        <title>complete genome sequencing of Ornithinimicrobium sp. H23M54.</title>
        <authorList>
            <person name="Bae J.-W."/>
            <person name="Lee S.-Y."/>
        </authorList>
    </citation>
    <scope>NUCLEOTIDE SEQUENCE [LARGE SCALE GENOMIC DNA]</scope>
    <source>
        <strain evidence="9 10">H23M54</strain>
    </source>
</reference>
<keyword evidence="5" id="KW-0059">Arsenical resistance</keyword>
<dbReference type="Pfam" id="PF02040">
    <property type="entry name" value="ArsB"/>
    <property type="match status" value="2"/>
</dbReference>
<dbReference type="PANTHER" id="PTHR43302:SF5">
    <property type="entry name" value="TRANSPORTER ARSB-RELATED"/>
    <property type="match status" value="1"/>
</dbReference>
<feature type="transmembrane region" description="Helical" evidence="8">
    <location>
        <begin position="56"/>
        <end position="81"/>
    </location>
</feature>
<dbReference type="PANTHER" id="PTHR43302">
    <property type="entry name" value="TRANSPORTER ARSB-RELATED"/>
    <property type="match status" value="1"/>
</dbReference>
<evidence type="ECO:0000313" key="10">
    <source>
        <dbReference type="Proteomes" id="UP000315395"/>
    </source>
</evidence>
<feature type="transmembrane region" description="Helical" evidence="8">
    <location>
        <begin position="25"/>
        <end position="44"/>
    </location>
</feature>
<keyword evidence="6 8" id="KW-1133">Transmembrane helix</keyword>
<feature type="transmembrane region" description="Helical" evidence="8">
    <location>
        <begin position="93"/>
        <end position="123"/>
    </location>
</feature>
<dbReference type="RefSeq" id="WP_143784992.1">
    <property type="nucleotide sequence ID" value="NZ_CP041616.1"/>
</dbReference>
<dbReference type="CDD" id="cd01118">
    <property type="entry name" value="ArsB_permease"/>
    <property type="match status" value="1"/>
</dbReference>
<comment type="subcellular location">
    <subcellularLocation>
        <location evidence="1">Cell membrane</location>
        <topology evidence="1">Multi-pass membrane protein</topology>
    </subcellularLocation>
</comment>
<dbReference type="GO" id="GO:0042960">
    <property type="term" value="F:antimonite secondary active transmembrane transporter activity"/>
    <property type="evidence" value="ECO:0007669"/>
    <property type="project" value="TreeGrafter"/>
</dbReference>
<dbReference type="AlphaFoldDB" id="A0A516GFH0"/>
<dbReference type="PRINTS" id="PR00758">
    <property type="entry name" value="ARSENICPUMP"/>
</dbReference>
<evidence type="ECO:0000256" key="2">
    <source>
        <dbReference type="ARBA" id="ARBA00006433"/>
    </source>
</evidence>
<proteinExistence type="inferred from homology"/>
<dbReference type="OrthoDB" id="9774335at2"/>
<evidence type="ECO:0000256" key="1">
    <source>
        <dbReference type="ARBA" id="ARBA00004651"/>
    </source>
</evidence>
<keyword evidence="4 8" id="KW-0812">Transmembrane</keyword>
<evidence type="ECO:0000256" key="6">
    <source>
        <dbReference type="ARBA" id="ARBA00022989"/>
    </source>
</evidence>
<keyword evidence="3" id="KW-1003">Cell membrane</keyword>
<evidence type="ECO:0000313" key="9">
    <source>
        <dbReference type="EMBL" id="QDO90266.1"/>
    </source>
</evidence>
<feature type="transmembrane region" description="Helical" evidence="8">
    <location>
        <begin position="450"/>
        <end position="475"/>
    </location>
</feature>
<sequence length="478" mass="49568">MLLAVIIFLATLVLVIWQPKGLGIGWSALGGAVVALLAGVVHLADIPVVWDIVWNATLTFVAVIIICSILDEAGFFEWAALHVARWARGNGSALFNLIVVLGAAIAALFANDGAALTLTPIVFGMIVGLKFEPKVAFGLVIATGFIADTASLPFVVSNLVNIVVADFFDIGFARYALVMVPVALVSLAASLAVLRIFFRKSIPGSYDVSALPRPRAAVTDPMTFRAGVVVLVVLLGGYFATDAIGVPVAAVAVLCALVLALIAARQPHALFRRLSGVERATDVNEGLVAAQATGGAPLTVGADPARTTVIPAAQPQIAVWSVVKSAPWQIVVFSLGMYLVVYGLRSEGLTDHLGQLLANLAQHGDLATATGTGFLVAGMSSVMNNMPTTLIAALGIEASGATGLTGQMMAYAAVIGADLGPKITPIGSLATLLWLSVLDRKGMHIGWGTYFKVGIVLTIPVLAVTLLALALWLTILGP</sequence>
<dbReference type="GO" id="GO:0005886">
    <property type="term" value="C:plasma membrane"/>
    <property type="evidence" value="ECO:0007669"/>
    <property type="project" value="UniProtKB-SubCell"/>
</dbReference>
<feature type="transmembrane region" description="Helical" evidence="8">
    <location>
        <begin position="246"/>
        <end position="264"/>
    </location>
</feature>
<evidence type="ECO:0000256" key="8">
    <source>
        <dbReference type="SAM" id="Phobius"/>
    </source>
</evidence>
<evidence type="ECO:0000256" key="4">
    <source>
        <dbReference type="ARBA" id="ARBA00022692"/>
    </source>
</evidence>
<keyword evidence="7 8" id="KW-0472">Membrane</keyword>
<feature type="transmembrane region" description="Helical" evidence="8">
    <location>
        <begin position="222"/>
        <end position="240"/>
    </location>
</feature>
<dbReference type="InterPro" id="IPR000802">
    <property type="entry name" value="Arsenical_pump_ArsB"/>
</dbReference>
<dbReference type="Proteomes" id="UP000315395">
    <property type="component" value="Chromosome"/>
</dbReference>
<evidence type="ECO:0000256" key="5">
    <source>
        <dbReference type="ARBA" id="ARBA00022849"/>
    </source>
</evidence>
<evidence type="ECO:0000256" key="7">
    <source>
        <dbReference type="ARBA" id="ARBA00023136"/>
    </source>
</evidence>
<organism evidence="9 10">
    <name type="scientific">Ornithinimicrobium ciconiae</name>
    <dbReference type="NCBI Taxonomy" id="2594265"/>
    <lineage>
        <taxon>Bacteria</taxon>
        <taxon>Bacillati</taxon>
        <taxon>Actinomycetota</taxon>
        <taxon>Actinomycetes</taxon>
        <taxon>Micrococcales</taxon>
        <taxon>Ornithinimicrobiaceae</taxon>
        <taxon>Ornithinimicrobium</taxon>
    </lineage>
</organism>
<dbReference type="EMBL" id="CP041616">
    <property type="protein sequence ID" value="QDO90266.1"/>
    <property type="molecule type" value="Genomic_DNA"/>
</dbReference>
<name>A0A516GFH0_9MICO</name>
<protein>
    <submittedName>
        <fullName evidence="9">Arsenic transporter</fullName>
    </submittedName>
</protein>
<feature type="transmembrane region" description="Helical" evidence="8">
    <location>
        <begin position="135"/>
        <end position="155"/>
    </location>
</feature>
<accession>A0A516GFH0</accession>
<dbReference type="GO" id="GO:0008490">
    <property type="term" value="F:arsenite secondary active transmembrane transporter activity"/>
    <property type="evidence" value="ECO:0007669"/>
    <property type="project" value="TreeGrafter"/>
</dbReference>
<feature type="transmembrane region" description="Helical" evidence="8">
    <location>
        <begin position="175"/>
        <end position="198"/>
    </location>
</feature>
<dbReference type="KEGG" id="orz:FNH13_07100"/>
<evidence type="ECO:0000256" key="3">
    <source>
        <dbReference type="ARBA" id="ARBA00022475"/>
    </source>
</evidence>
<dbReference type="GO" id="GO:0046685">
    <property type="term" value="P:response to arsenic-containing substance"/>
    <property type="evidence" value="ECO:0007669"/>
    <property type="project" value="UniProtKB-KW"/>
</dbReference>
<comment type="similarity">
    <text evidence="2">Belongs to the ArsB family.</text>
</comment>
<keyword evidence="10" id="KW-1185">Reference proteome</keyword>
<gene>
    <name evidence="9" type="ORF">FNH13_07100</name>
</gene>